<name>A0A9J6E915_RHIMP</name>
<feature type="transmembrane region" description="Helical" evidence="1">
    <location>
        <begin position="85"/>
        <end position="107"/>
    </location>
</feature>
<keyword evidence="4" id="KW-1185">Reference proteome</keyword>
<keyword evidence="1" id="KW-1133">Transmembrane helix</keyword>
<keyword evidence="1" id="KW-0812">Transmembrane</keyword>
<reference evidence="3" key="2">
    <citation type="submission" date="2021-09" db="EMBL/GenBank/DDBJ databases">
        <authorList>
            <person name="Jia N."/>
            <person name="Wang J."/>
            <person name="Shi W."/>
            <person name="Du L."/>
            <person name="Sun Y."/>
            <person name="Zhan W."/>
            <person name="Jiang J."/>
            <person name="Wang Q."/>
            <person name="Zhang B."/>
            <person name="Ji P."/>
            <person name="Sakyi L.B."/>
            <person name="Cui X."/>
            <person name="Yuan T."/>
            <person name="Jiang B."/>
            <person name="Yang W."/>
            <person name="Lam T.T.-Y."/>
            <person name="Chang Q."/>
            <person name="Ding S."/>
            <person name="Wang X."/>
            <person name="Zhu J."/>
            <person name="Ruan X."/>
            <person name="Zhao L."/>
            <person name="Wei J."/>
            <person name="Que T."/>
            <person name="Du C."/>
            <person name="Cheng J."/>
            <person name="Dai P."/>
            <person name="Han X."/>
            <person name="Huang E."/>
            <person name="Gao Y."/>
            <person name="Liu J."/>
            <person name="Shao H."/>
            <person name="Ye R."/>
            <person name="Li L."/>
            <person name="Wei W."/>
            <person name="Wang X."/>
            <person name="Wang C."/>
            <person name="Huo Q."/>
            <person name="Li W."/>
            <person name="Guo W."/>
            <person name="Chen H."/>
            <person name="Chen S."/>
            <person name="Zhou L."/>
            <person name="Zhou L."/>
            <person name="Ni X."/>
            <person name="Tian J."/>
            <person name="Zhou Y."/>
            <person name="Sheng Y."/>
            <person name="Liu T."/>
            <person name="Pan Y."/>
            <person name="Xia L."/>
            <person name="Li J."/>
            <person name="Zhao F."/>
            <person name="Cao W."/>
        </authorList>
    </citation>
    <scope>NUCLEOTIDE SEQUENCE</scope>
    <source>
        <strain evidence="3">Rmic-2018</strain>
        <tissue evidence="3">Larvae</tissue>
    </source>
</reference>
<evidence type="ECO:0000313" key="3">
    <source>
        <dbReference type="EMBL" id="KAH8030822.1"/>
    </source>
</evidence>
<keyword evidence="1" id="KW-0472">Membrane</keyword>
<reference evidence="3" key="1">
    <citation type="journal article" date="2020" name="Cell">
        <title>Large-Scale Comparative Analyses of Tick Genomes Elucidate Their Genetic Diversity and Vector Capacities.</title>
        <authorList>
            <consortium name="Tick Genome and Microbiome Consortium (TIGMIC)"/>
            <person name="Jia N."/>
            <person name="Wang J."/>
            <person name="Shi W."/>
            <person name="Du L."/>
            <person name="Sun Y."/>
            <person name="Zhan W."/>
            <person name="Jiang J.F."/>
            <person name="Wang Q."/>
            <person name="Zhang B."/>
            <person name="Ji P."/>
            <person name="Bell-Sakyi L."/>
            <person name="Cui X.M."/>
            <person name="Yuan T.T."/>
            <person name="Jiang B.G."/>
            <person name="Yang W.F."/>
            <person name="Lam T.T."/>
            <person name="Chang Q.C."/>
            <person name="Ding S.J."/>
            <person name="Wang X.J."/>
            <person name="Zhu J.G."/>
            <person name="Ruan X.D."/>
            <person name="Zhao L."/>
            <person name="Wei J.T."/>
            <person name="Ye R.Z."/>
            <person name="Que T.C."/>
            <person name="Du C.H."/>
            <person name="Zhou Y.H."/>
            <person name="Cheng J.X."/>
            <person name="Dai P.F."/>
            <person name="Guo W.B."/>
            <person name="Han X.H."/>
            <person name="Huang E.J."/>
            <person name="Li L.F."/>
            <person name="Wei W."/>
            <person name="Gao Y.C."/>
            <person name="Liu J.Z."/>
            <person name="Shao H.Z."/>
            <person name="Wang X."/>
            <person name="Wang C.C."/>
            <person name="Yang T.C."/>
            <person name="Huo Q.B."/>
            <person name="Li W."/>
            <person name="Chen H.Y."/>
            <person name="Chen S.E."/>
            <person name="Zhou L.G."/>
            <person name="Ni X.B."/>
            <person name="Tian J.H."/>
            <person name="Sheng Y."/>
            <person name="Liu T."/>
            <person name="Pan Y.S."/>
            <person name="Xia L.Y."/>
            <person name="Li J."/>
            <person name="Zhao F."/>
            <person name="Cao W.C."/>
        </authorList>
    </citation>
    <scope>NUCLEOTIDE SEQUENCE</scope>
    <source>
        <strain evidence="3">Rmic-2018</strain>
    </source>
</reference>
<proteinExistence type="predicted"/>
<feature type="chain" id="PRO_5039910023" evidence="2">
    <location>
        <begin position="20"/>
        <end position="207"/>
    </location>
</feature>
<evidence type="ECO:0000256" key="1">
    <source>
        <dbReference type="SAM" id="Phobius"/>
    </source>
</evidence>
<feature type="transmembrane region" description="Helical" evidence="1">
    <location>
        <begin position="142"/>
        <end position="175"/>
    </location>
</feature>
<accession>A0A9J6E915</accession>
<protein>
    <submittedName>
        <fullName evidence="3">Uncharacterized protein</fullName>
    </submittedName>
</protein>
<evidence type="ECO:0000313" key="4">
    <source>
        <dbReference type="Proteomes" id="UP000821866"/>
    </source>
</evidence>
<feature type="signal peptide" evidence="2">
    <location>
        <begin position="1"/>
        <end position="19"/>
    </location>
</feature>
<dbReference type="AlphaFoldDB" id="A0A9J6E915"/>
<organism evidence="3 4">
    <name type="scientific">Rhipicephalus microplus</name>
    <name type="common">Cattle tick</name>
    <name type="synonym">Boophilus microplus</name>
    <dbReference type="NCBI Taxonomy" id="6941"/>
    <lineage>
        <taxon>Eukaryota</taxon>
        <taxon>Metazoa</taxon>
        <taxon>Ecdysozoa</taxon>
        <taxon>Arthropoda</taxon>
        <taxon>Chelicerata</taxon>
        <taxon>Arachnida</taxon>
        <taxon>Acari</taxon>
        <taxon>Parasitiformes</taxon>
        <taxon>Ixodida</taxon>
        <taxon>Ixodoidea</taxon>
        <taxon>Ixodidae</taxon>
        <taxon>Rhipicephalinae</taxon>
        <taxon>Rhipicephalus</taxon>
        <taxon>Boophilus</taxon>
    </lineage>
</organism>
<dbReference type="Proteomes" id="UP000821866">
    <property type="component" value="Chromosome 3"/>
</dbReference>
<sequence length="207" mass="22712">MMRRHITMVPSYCIAITLALLAEQLFSTHTLGVSLDFNCALQKAETFLELTLLASLVEYFFQSLSEGGAVLVIDNMGTTNVWENVALRVSLYCVGCGAVYVLGILIAGGTCLSTTWLDSMLALVRGTDRGPPPKKQPWLPQVFLLVTGLLLLMVATCAAVAMLVGSVVFAIRLVYQCTRQLAQEQRRGPSSETCGWRLQLCLLHLWL</sequence>
<gene>
    <name evidence="3" type="ORF">HPB51_011866</name>
</gene>
<keyword evidence="2" id="KW-0732">Signal</keyword>
<dbReference type="EMBL" id="JABSTU010000005">
    <property type="protein sequence ID" value="KAH8030822.1"/>
    <property type="molecule type" value="Genomic_DNA"/>
</dbReference>
<dbReference type="VEuPathDB" id="VectorBase:LOC119179351"/>
<evidence type="ECO:0000256" key="2">
    <source>
        <dbReference type="SAM" id="SignalP"/>
    </source>
</evidence>
<comment type="caution">
    <text evidence="3">The sequence shown here is derived from an EMBL/GenBank/DDBJ whole genome shotgun (WGS) entry which is preliminary data.</text>
</comment>